<proteinExistence type="predicted"/>
<gene>
    <name evidence="1" type="ORF">SAMN05421720_101310</name>
</gene>
<dbReference type="PIRSF" id="PIRSF028235">
    <property type="entry name" value="UCP028235"/>
    <property type="match status" value="1"/>
</dbReference>
<dbReference type="OrthoDB" id="105221at2"/>
<dbReference type="EMBL" id="FNAP01000001">
    <property type="protein sequence ID" value="SDD70793.1"/>
    <property type="molecule type" value="Genomic_DNA"/>
</dbReference>
<dbReference type="InterPro" id="IPR038763">
    <property type="entry name" value="DHH_sf"/>
</dbReference>
<dbReference type="RefSeq" id="WP_092781050.1">
    <property type="nucleotide sequence ID" value="NZ_FNAP01000001.1"/>
</dbReference>
<protein>
    <submittedName>
        <fullName evidence="1">NanoRNase/pAp phosphatase, hydrolyzes c-di-AMP and oligoRNAs</fullName>
    </submittedName>
</protein>
<dbReference type="STRING" id="69960.SAMN05421720_101310"/>
<accession>A0A1G6WYS8</accession>
<dbReference type="Proteomes" id="UP000199412">
    <property type="component" value="Unassembled WGS sequence"/>
</dbReference>
<dbReference type="InterPro" id="IPR016877">
    <property type="entry name" value="UCP028235"/>
</dbReference>
<dbReference type="Gene3D" id="3.10.310.30">
    <property type="match status" value="1"/>
</dbReference>
<name>A0A1G6WYS8_9PROT</name>
<organism evidence="1 2">
    <name type="scientific">Rhodospira trueperi</name>
    <dbReference type="NCBI Taxonomy" id="69960"/>
    <lineage>
        <taxon>Bacteria</taxon>
        <taxon>Pseudomonadati</taxon>
        <taxon>Pseudomonadota</taxon>
        <taxon>Alphaproteobacteria</taxon>
        <taxon>Rhodospirillales</taxon>
        <taxon>Rhodospirillaceae</taxon>
        <taxon>Rhodospira</taxon>
    </lineage>
</organism>
<evidence type="ECO:0000313" key="1">
    <source>
        <dbReference type="EMBL" id="SDD70793.1"/>
    </source>
</evidence>
<reference evidence="1 2" key="1">
    <citation type="submission" date="2016-10" db="EMBL/GenBank/DDBJ databases">
        <authorList>
            <person name="de Groot N.N."/>
        </authorList>
    </citation>
    <scope>NUCLEOTIDE SEQUENCE [LARGE SCALE GENOMIC DNA]</scope>
    <source>
        <strain evidence="1 2">ATCC 700224</strain>
    </source>
</reference>
<dbReference type="SUPFAM" id="SSF64182">
    <property type="entry name" value="DHH phosphoesterases"/>
    <property type="match status" value="1"/>
</dbReference>
<sequence length="309" mass="34956">MADAKHRLVTRSDFDGLVCAALLKELDMIDEILFVHPKDMQDGQVEISDRDITTNLPFVPGVYLAFDHHLSETIRVGRRDNHIIDPLAPSAARVVYEHFGGKSAFPRISDEMMEAVDKADSAQYEKDEILNPKGWELLNFIMDARTGLGRFRTFRISNYALMMELIDYCLEHSIEEILALPDVQERVGLYLEHQERFKDQLQRCGTVHGNLVVLDLRQEETIWAGNRFMIYALYPQCNISVHVMWGRQQLNTVFAVGKSIFDRSSRTNIGALMLEFGGGGHNAAGTCQIANEKARDVLSELIARITADG</sequence>
<dbReference type="AlphaFoldDB" id="A0A1G6WYS8"/>
<keyword evidence="2" id="KW-1185">Reference proteome</keyword>
<evidence type="ECO:0000313" key="2">
    <source>
        <dbReference type="Proteomes" id="UP000199412"/>
    </source>
</evidence>